<keyword evidence="5" id="KW-1185">Reference proteome</keyword>
<evidence type="ECO:0000313" key="5">
    <source>
        <dbReference type="Proteomes" id="UP000198362"/>
    </source>
</evidence>
<feature type="signal peptide" evidence="3">
    <location>
        <begin position="1"/>
        <end position="30"/>
    </location>
</feature>
<dbReference type="EMBL" id="FZPH01000003">
    <property type="protein sequence ID" value="SNT12356.1"/>
    <property type="molecule type" value="Genomic_DNA"/>
</dbReference>
<feature type="transmembrane region" description="Helical" evidence="2">
    <location>
        <begin position="841"/>
        <end position="859"/>
    </location>
</feature>
<sequence length="867" mass="91156">MSRVSAAGLVLALAAGLALLGVGDPTPTLAAQDAQSGGADTGSAVTVHGRKNGTIEDFSNLAVTVSQTRDLTNQAIEVSWTGGVPSPRTRSLGFDYLQIMQCWGDPDDKHDPDGLAFRETCQFGMNLPSPFTGRSGATSQAANSRSLTLGLANYPLRDPKEVAPAQVDDPKTQDVDERDAPGTLRTDAKMIPFRTVQGVRFRDGSSYKPYRTITNPATGNETEETDLDVLRESFAEPSTNEVPWALTSGDGTGRAVFELQDVGRAPDLGCGAPTVERGGKMVAGPKCSLVIVPRGHNNPYDGVPADPAEGAVHGSPLLPANWVNRIVVPLEFRPVTGLCPLGAAERRTAGSEMVAEAVTAWQPGVCANNGPLIGYSAIGDGEAARQVLLTGVGSPGLVFTADPVVPGLGQPPVVHAPATLSGIELAMNVDANIVDPNQADGKVPPEVLALAGSALKDVKLTPRLIAKLLTQSYRNDAKDPKAFGEKAKNPDSIRDDPEFRVINPIFAWWDRTQSATLDGLMVSLGNSAGSRQVWRWLLADPEAGAFLEGKPDENGIVINRNYLGLINTGLDTFPKADPVCTEVNFENISYPHCTQNLRPYLGSMSEAALQTLRADTKGRLPVFNELTLPPNYDPVPRRAPGYRFAMSITESASAARYGLFPAQLCKPLRDTKKKLLAGVDCRTPTDAALQKAAATAQSSVVPGVKVIDPTVAWKTPGAYPLAMINYAVGNLWEQAEARKDYAALLRQIAGEGQQPGLGRGQLPEGYAPLPQDLRAQTMNAAAQLEIGSPTAPPASALTPPPSVPAGGLPPSLAPVAASPAPPIERASATTPGGPLGMMRNLLVIVLVVGLVGGIVGPILKRMGAGRS</sequence>
<keyword evidence="2" id="KW-0812">Transmembrane</keyword>
<keyword evidence="2" id="KW-0472">Membrane</keyword>
<dbReference type="RefSeq" id="WP_089246661.1">
    <property type="nucleotide sequence ID" value="NZ_FZPH01000003.1"/>
</dbReference>
<evidence type="ECO:0000256" key="3">
    <source>
        <dbReference type="SAM" id="SignalP"/>
    </source>
</evidence>
<gene>
    <name evidence="4" type="ORF">SAMN05421812_103267</name>
</gene>
<keyword evidence="2" id="KW-1133">Transmembrane helix</keyword>
<proteinExistence type="predicted"/>
<dbReference type="AlphaFoldDB" id="A0A239K1W7"/>
<dbReference type="OrthoDB" id="5107506at2"/>
<accession>A0A239K1W7</accession>
<reference evidence="4 5" key="1">
    <citation type="submission" date="2017-06" db="EMBL/GenBank/DDBJ databases">
        <authorList>
            <person name="Kim H.J."/>
            <person name="Triplett B.A."/>
        </authorList>
    </citation>
    <scope>NUCLEOTIDE SEQUENCE [LARGE SCALE GENOMIC DNA]</scope>
    <source>
        <strain evidence="4 5">CGMCC 4.5593</strain>
    </source>
</reference>
<feature type="compositionally biased region" description="Low complexity" evidence="1">
    <location>
        <begin position="804"/>
        <end position="818"/>
    </location>
</feature>
<feature type="chain" id="PRO_5012647400" evidence="3">
    <location>
        <begin position="31"/>
        <end position="867"/>
    </location>
</feature>
<organism evidence="4 5">
    <name type="scientific">Asanoa hainanensis</name>
    <dbReference type="NCBI Taxonomy" id="560556"/>
    <lineage>
        <taxon>Bacteria</taxon>
        <taxon>Bacillati</taxon>
        <taxon>Actinomycetota</taxon>
        <taxon>Actinomycetes</taxon>
        <taxon>Micromonosporales</taxon>
        <taxon>Micromonosporaceae</taxon>
        <taxon>Asanoa</taxon>
    </lineage>
</organism>
<dbReference type="Proteomes" id="UP000198362">
    <property type="component" value="Unassembled WGS sequence"/>
</dbReference>
<evidence type="ECO:0000256" key="1">
    <source>
        <dbReference type="SAM" id="MobiDB-lite"/>
    </source>
</evidence>
<evidence type="ECO:0000313" key="4">
    <source>
        <dbReference type="EMBL" id="SNT12356.1"/>
    </source>
</evidence>
<protein>
    <submittedName>
        <fullName evidence="4">Uncharacterized protein</fullName>
    </submittedName>
</protein>
<name>A0A239K1W7_9ACTN</name>
<evidence type="ECO:0000256" key="2">
    <source>
        <dbReference type="SAM" id="Phobius"/>
    </source>
</evidence>
<keyword evidence="3" id="KW-0732">Signal</keyword>
<dbReference type="Gene3D" id="3.40.190.10">
    <property type="entry name" value="Periplasmic binding protein-like II"/>
    <property type="match status" value="1"/>
</dbReference>
<feature type="region of interest" description="Disordered" evidence="1">
    <location>
        <begin position="788"/>
        <end position="832"/>
    </location>
</feature>